<dbReference type="AlphaFoldDB" id="A0A0C2D915"/>
<feature type="transmembrane region" description="Helical" evidence="1">
    <location>
        <begin position="173"/>
        <end position="191"/>
    </location>
</feature>
<evidence type="ECO:0000313" key="3">
    <source>
        <dbReference type="EMBL" id="KIG16472.1"/>
    </source>
</evidence>
<feature type="chain" id="PRO_5002147279" evidence="2">
    <location>
        <begin position="25"/>
        <end position="203"/>
    </location>
</feature>
<dbReference type="Proteomes" id="UP000031599">
    <property type="component" value="Unassembled WGS sequence"/>
</dbReference>
<keyword evidence="1" id="KW-0812">Transmembrane</keyword>
<keyword evidence="1" id="KW-0472">Membrane</keyword>
<keyword evidence="2" id="KW-0732">Signal</keyword>
<evidence type="ECO:0000313" key="4">
    <source>
        <dbReference type="Proteomes" id="UP000031599"/>
    </source>
</evidence>
<gene>
    <name evidence="3" type="ORF">DB30_04385</name>
</gene>
<dbReference type="EMBL" id="JMCC02000037">
    <property type="protein sequence ID" value="KIG16472.1"/>
    <property type="molecule type" value="Genomic_DNA"/>
</dbReference>
<proteinExistence type="predicted"/>
<evidence type="ECO:0000256" key="2">
    <source>
        <dbReference type="SAM" id="SignalP"/>
    </source>
</evidence>
<sequence>MSMSRALGWLVTALLLFAPFGRHAHAHELETNTARVSLRDENLTIYLRADAGSLPDPDALLAGTRLQLDGAEVALELRSFPSREQLVSAAAAVAIETDLGGHAHARLLPVELESASAGWSGQTLEIHFPAELGPVLVTFVQPKTQQLQAGVAARFDVLTKAPEASPDIRAVELGWLVPFTLLALGVGIAWFHRRRARKQTQVK</sequence>
<feature type="signal peptide" evidence="2">
    <location>
        <begin position="1"/>
        <end position="24"/>
    </location>
</feature>
<name>A0A0C2D915_9BACT</name>
<reference evidence="3 4" key="1">
    <citation type="submission" date="2014-12" db="EMBL/GenBank/DDBJ databases">
        <title>Genome assembly of Enhygromyxa salina DSM 15201.</title>
        <authorList>
            <person name="Sharma G."/>
            <person name="Subramanian S."/>
        </authorList>
    </citation>
    <scope>NUCLEOTIDE SEQUENCE [LARGE SCALE GENOMIC DNA]</scope>
    <source>
        <strain evidence="3 4">DSM 15201</strain>
    </source>
</reference>
<keyword evidence="1" id="KW-1133">Transmembrane helix</keyword>
<protein>
    <submittedName>
        <fullName evidence="3">Uncharacterized protein</fullName>
    </submittedName>
</protein>
<evidence type="ECO:0000256" key="1">
    <source>
        <dbReference type="SAM" id="Phobius"/>
    </source>
</evidence>
<comment type="caution">
    <text evidence="3">The sequence shown here is derived from an EMBL/GenBank/DDBJ whole genome shotgun (WGS) entry which is preliminary data.</text>
</comment>
<organism evidence="3 4">
    <name type="scientific">Enhygromyxa salina</name>
    <dbReference type="NCBI Taxonomy" id="215803"/>
    <lineage>
        <taxon>Bacteria</taxon>
        <taxon>Pseudomonadati</taxon>
        <taxon>Myxococcota</taxon>
        <taxon>Polyangia</taxon>
        <taxon>Nannocystales</taxon>
        <taxon>Nannocystaceae</taxon>
        <taxon>Enhygromyxa</taxon>
    </lineage>
</organism>
<accession>A0A0C2D915</accession>